<evidence type="ECO:0000256" key="2">
    <source>
        <dbReference type="ARBA" id="ARBA00022729"/>
    </source>
</evidence>
<keyword evidence="5" id="KW-1133">Transmembrane helix</keyword>
<name>A0A553PCG7_TIGCA</name>
<dbReference type="SUPFAM" id="SSF63877">
    <property type="entry name" value="Methuselah ectodomain"/>
    <property type="match status" value="2"/>
</dbReference>
<dbReference type="PANTHER" id="PTHR46953:SF1">
    <property type="entry name" value="G-PROTEIN COUPLED RECEPTOR MTH-LIKE 1-RELATED"/>
    <property type="match status" value="1"/>
</dbReference>
<feature type="region of interest" description="Disordered" evidence="4">
    <location>
        <begin position="546"/>
        <end position="612"/>
    </location>
</feature>
<evidence type="ECO:0000256" key="4">
    <source>
        <dbReference type="SAM" id="MobiDB-lite"/>
    </source>
</evidence>
<comment type="similarity">
    <text evidence="1">Belongs to the G-protein coupled receptor 2 family. Mth subfamily.</text>
</comment>
<evidence type="ECO:0000313" key="8">
    <source>
        <dbReference type="Proteomes" id="UP000318571"/>
    </source>
</evidence>
<feature type="transmembrane region" description="Helical" evidence="5">
    <location>
        <begin position="501"/>
        <end position="523"/>
    </location>
</feature>
<evidence type="ECO:0000256" key="5">
    <source>
        <dbReference type="SAM" id="Phobius"/>
    </source>
</evidence>
<keyword evidence="5" id="KW-0812">Transmembrane</keyword>
<sequence length="612" mass="69251">MHERKVISNNENAVDKTRHETLHRYHDAVVGSKPLMYFCFDTLIENDGPTIPEQSSKETKNRSVALTCPRVPFAENATIYKCCPMGQSFDSTMKCSENVHDSHNWHLPINGHLYHEKELVRLNVLKYNSEKTYAVHSAATRQCLSKESYKQFNDTDDFHIGPDGKLHFTDAHDTMPQLQEYCIDQEVGDYGNYSYYDTAAYDYGDDYGDASEMDETAAMLHEMSNHDCHSKEDKPWNMDIMYCASTILQIRKCCPNDTILNLRSRACTNEQNSSWNMPPIYKRDLSILNANGASSKRLNLFPSAIFNMNTKNLFVTGTDDFKIMVDGTLRFQGKVYSSNQYCLDNSINYCERGVVATLRAIVDDEELNRQGAGAIFGTNKEDSETSLYIKRVGPITGMLLTNVSFFTYAAVKLGGMQRRIREARPESKRGSDHENPNRRKFAKQVSILSNKSVGSKNKAKLKANRDRLITYLKLFVAMGLTWVFEILAWVLSEKSVQAPQPIIICLNMVNICQGIVMFHVFALKDTTRQKISDIFSSRGHRFTGFRPGDNDHRVNSVSRNTRSSSSLTHQTSCSFDKSSDDGMDLPLQVSSNPNPGGGSFQDQDLTMVDLSD</sequence>
<dbReference type="Proteomes" id="UP000318571">
    <property type="component" value="Chromosome 2"/>
</dbReference>
<dbReference type="PANTHER" id="PTHR46953">
    <property type="entry name" value="G-PROTEIN COUPLED RECEPTOR MTH-LIKE 1-RELATED"/>
    <property type="match status" value="1"/>
</dbReference>
<dbReference type="InterPro" id="IPR052808">
    <property type="entry name" value="GPCR_Mth-like"/>
</dbReference>
<keyword evidence="3" id="KW-0675">Receptor</keyword>
<keyword evidence="8" id="KW-1185">Reference proteome</keyword>
<dbReference type="InterPro" id="IPR010596">
    <property type="entry name" value="Methuselah_N_dom"/>
</dbReference>
<reference evidence="7 8" key="1">
    <citation type="journal article" date="2018" name="Nat. Ecol. Evol.">
        <title>Genomic signatures of mitonuclear coevolution across populations of Tigriopus californicus.</title>
        <authorList>
            <person name="Barreto F.S."/>
            <person name="Watson E.T."/>
            <person name="Lima T.G."/>
            <person name="Willett C.S."/>
            <person name="Edmands S."/>
            <person name="Li W."/>
            <person name="Burton R.S."/>
        </authorList>
    </citation>
    <scope>NUCLEOTIDE SEQUENCE [LARGE SCALE GENOMIC DNA]</scope>
    <source>
        <strain evidence="7 8">San Diego</strain>
    </source>
</reference>
<evidence type="ECO:0000259" key="6">
    <source>
        <dbReference type="Pfam" id="PF06652"/>
    </source>
</evidence>
<keyword evidence="3" id="KW-0807">Transducer</keyword>
<gene>
    <name evidence="7" type="ORF">TCAL_00584</name>
</gene>
<dbReference type="Gene3D" id="1.20.1070.10">
    <property type="entry name" value="Rhodopsin 7-helix transmembrane proteins"/>
    <property type="match status" value="1"/>
</dbReference>
<dbReference type="InterPro" id="IPR036272">
    <property type="entry name" value="Methuselah_N_sf"/>
</dbReference>
<evidence type="ECO:0000256" key="3">
    <source>
        <dbReference type="ARBA" id="ARBA00023040"/>
    </source>
</evidence>
<accession>A0A553PCG7</accession>
<keyword evidence="5" id="KW-0472">Membrane</keyword>
<dbReference type="Pfam" id="PF06652">
    <property type="entry name" value="Methuselah_N"/>
    <property type="match status" value="1"/>
</dbReference>
<keyword evidence="2" id="KW-0732">Signal</keyword>
<dbReference type="InterPro" id="IPR023311">
    <property type="entry name" value="Methusela_ecto_dom_2"/>
</dbReference>
<dbReference type="Gene3D" id="2.170.180.11">
    <property type="entry name" value="Methuselah ectodomain, domain 2"/>
    <property type="match status" value="1"/>
</dbReference>
<dbReference type="GO" id="GO:0004930">
    <property type="term" value="F:G protein-coupled receptor activity"/>
    <property type="evidence" value="ECO:0007669"/>
    <property type="project" value="UniProtKB-KW"/>
</dbReference>
<dbReference type="AlphaFoldDB" id="A0A553PCG7"/>
<feature type="transmembrane region" description="Helical" evidence="5">
    <location>
        <begin position="392"/>
        <end position="411"/>
    </location>
</feature>
<comment type="caution">
    <text evidence="7">The sequence shown here is derived from an EMBL/GenBank/DDBJ whole genome shotgun (WGS) entry which is preliminary data.</text>
</comment>
<organism evidence="7 8">
    <name type="scientific">Tigriopus californicus</name>
    <name type="common">Marine copepod</name>
    <dbReference type="NCBI Taxonomy" id="6832"/>
    <lineage>
        <taxon>Eukaryota</taxon>
        <taxon>Metazoa</taxon>
        <taxon>Ecdysozoa</taxon>
        <taxon>Arthropoda</taxon>
        <taxon>Crustacea</taxon>
        <taxon>Multicrustacea</taxon>
        <taxon>Hexanauplia</taxon>
        <taxon>Copepoda</taxon>
        <taxon>Harpacticoida</taxon>
        <taxon>Harpacticidae</taxon>
        <taxon>Tigriopus</taxon>
    </lineage>
</organism>
<feature type="compositionally biased region" description="Polar residues" evidence="4">
    <location>
        <begin position="588"/>
        <end position="604"/>
    </location>
</feature>
<dbReference type="EMBL" id="VCGU01000005">
    <property type="protein sequence ID" value="TRY75358.1"/>
    <property type="molecule type" value="Genomic_DNA"/>
</dbReference>
<evidence type="ECO:0000256" key="1">
    <source>
        <dbReference type="ARBA" id="ARBA00008979"/>
    </source>
</evidence>
<protein>
    <recommendedName>
        <fullName evidence="6">Methuselah N-terminal domain-containing protein</fullName>
    </recommendedName>
</protein>
<feature type="domain" description="Methuselah N-terminal" evidence="6">
    <location>
        <begin position="79"/>
        <end position="187"/>
    </location>
</feature>
<proteinExistence type="inferred from homology"/>
<feature type="transmembrane region" description="Helical" evidence="5">
    <location>
        <begin position="468"/>
        <end position="489"/>
    </location>
</feature>
<evidence type="ECO:0000313" key="7">
    <source>
        <dbReference type="EMBL" id="TRY75358.1"/>
    </source>
</evidence>
<feature type="compositionally biased region" description="Low complexity" evidence="4">
    <location>
        <begin position="555"/>
        <end position="574"/>
    </location>
</feature>
<keyword evidence="3" id="KW-0297">G-protein coupled receptor</keyword>